<feature type="non-terminal residue" evidence="9">
    <location>
        <position position="377"/>
    </location>
</feature>
<organism evidence="9 10">
    <name type="scientific">Penicillium frequentans</name>
    <dbReference type="NCBI Taxonomy" id="3151616"/>
    <lineage>
        <taxon>Eukaryota</taxon>
        <taxon>Fungi</taxon>
        <taxon>Dikarya</taxon>
        <taxon>Ascomycota</taxon>
        <taxon>Pezizomycotina</taxon>
        <taxon>Eurotiomycetes</taxon>
        <taxon>Eurotiomycetidae</taxon>
        <taxon>Eurotiales</taxon>
        <taxon>Aspergillaceae</taxon>
        <taxon>Penicillium</taxon>
    </lineage>
</organism>
<evidence type="ECO:0000256" key="6">
    <source>
        <dbReference type="SAM" id="MobiDB-lite"/>
    </source>
</evidence>
<dbReference type="InterPro" id="IPR049326">
    <property type="entry name" value="Rhodopsin_dom_fungi"/>
</dbReference>
<feature type="transmembrane region" description="Helical" evidence="7">
    <location>
        <begin position="213"/>
        <end position="238"/>
    </location>
</feature>
<dbReference type="AlphaFoldDB" id="A0AAD6CZ38"/>
<dbReference type="PANTHER" id="PTHR33048:SF165">
    <property type="entry name" value="INTEGRAL MEMBRANE PROTEIN"/>
    <property type="match status" value="1"/>
</dbReference>
<evidence type="ECO:0000256" key="1">
    <source>
        <dbReference type="ARBA" id="ARBA00004141"/>
    </source>
</evidence>
<comment type="caution">
    <text evidence="9">The sequence shown here is derived from an EMBL/GenBank/DDBJ whole genome shotgun (WGS) entry which is preliminary data.</text>
</comment>
<name>A0AAD6CZ38_9EURO</name>
<dbReference type="InterPro" id="IPR052337">
    <property type="entry name" value="SAT4-like"/>
</dbReference>
<feature type="region of interest" description="Disordered" evidence="6">
    <location>
        <begin position="331"/>
        <end position="377"/>
    </location>
</feature>
<dbReference type="Proteomes" id="UP001220324">
    <property type="component" value="Unassembled WGS sequence"/>
</dbReference>
<evidence type="ECO:0000256" key="2">
    <source>
        <dbReference type="ARBA" id="ARBA00022692"/>
    </source>
</evidence>
<evidence type="ECO:0000256" key="5">
    <source>
        <dbReference type="ARBA" id="ARBA00038359"/>
    </source>
</evidence>
<feature type="compositionally biased region" description="Low complexity" evidence="6">
    <location>
        <begin position="331"/>
        <end position="344"/>
    </location>
</feature>
<dbReference type="EMBL" id="JAQIZZ010000003">
    <property type="protein sequence ID" value="KAJ5545912.1"/>
    <property type="molecule type" value="Genomic_DNA"/>
</dbReference>
<feature type="domain" description="Rhodopsin" evidence="8">
    <location>
        <begin position="34"/>
        <end position="274"/>
    </location>
</feature>
<evidence type="ECO:0000256" key="7">
    <source>
        <dbReference type="SAM" id="Phobius"/>
    </source>
</evidence>
<feature type="transmembrane region" description="Helical" evidence="7">
    <location>
        <begin position="93"/>
        <end position="118"/>
    </location>
</feature>
<keyword evidence="3 7" id="KW-1133">Transmembrane helix</keyword>
<evidence type="ECO:0000256" key="4">
    <source>
        <dbReference type="ARBA" id="ARBA00023136"/>
    </source>
</evidence>
<evidence type="ECO:0000313" key="9">
    <source>
        <dbReference type="EMBL" id="KAJ5545912.1"/>
    </source>
</evidence>
<feature type="transmembrane region" description="Helical" evidence="7">
    <location>
        <begin position="130"/>
        <end position="152"/>
    </location>
</feature>
<comment type="subcellular location">
    <subcellularLocation>
        <location evidence="1">Membrane</location>
        <topology evidence="1">Multi-pass membrane protein</topology>
    </subcellularLocation>
</comment>
<evidence type="ECO:0000259" key="8">
    <source>
        <dbReference type="Pfam" id="PF20684"/>
    </source>
</evidence>
<feature type="transmembrane region" description="Helical" evidence="7">
    <location>
        <begin position="50"/>
        <end position="73"/>
    </location>
</feature>
<evidence type="ECO:0000256" key="3">
    <source>
        <dbReference type="ARBA" id="ARBA00022989"/>
    </source>
</evidence>
<sequence length="377" mass="41743">MGLSDRYPAYGGRGPDDLRLGLGLGAVATIFMALRVYVRLRVNKFGTTALIWSLVAWFLTAITQTFGVISILHGLGNRITIVEETGQLGNYLLFTWITVFFFNMAIPIGKVAVAAFLIEMNAQGNRRIRQSLVAVAVLNIVINIPQVLLAWFQCSPPKALWDPNRQDLCDHRTSVHYTYFVGAVAAISDFYLAIIPITMLAPLRIDRKLKWGLSFLMGCGVFAGAAAIVRTWAASFIMSDDPSYGVGILFRWGEVEEWVVLISMSIPPVWPLFRPFTTRFIKSTGHSRSPHNNYLYNQYDSKRAELNSHAEPPIITTTISISSTKGVHAAAEPVGASSSSGSISRFEEEEPETPHTVLSGNGDPEGWVELSHYKNHH</sequence>
<dbReference type="PANTHER" id="PTHR33048">
    <property type="entry name" value="PTH11-LIKE INTEGRAL MEMBRANE PROTEIN (AFU_ORTHOLOGUE AFUA_5G11245)"/>
    <property type="match status" value="1"/>
</dbReference>
<accession>A0AAD6CZ38</accession>
<feature type="transmembrane region" description="Helical" evidence="7">
    <location>
        <begin position="177"/>
        <end position="201"/>
    </location>
</feature>
<dbReference type="Pfam" id="PF20684">
    <property type="entry name" value="Fung_rhodopsin"/>
    <property type="match status" value="1"/>
</dbReference>
<proteinExistence type="inferred from homology"/>
<feature type="transmembrane region" description="Helical" evidence="7">
    <location>
        <begin position="20"/>
        <end position="38"/>
    </location>
</feature>
<comment type="similarity">
    <text evidence="5">Belongs to the SAT4 family.</text>
</comment>
<keyword evidence="4 7" id="KW-0472">Membrane</keyword>
<reference evidence="9 10" key="1">
    <citation type="journal article" date="2023" name="IMA Fungus">
        <title>Comparative genomic study of the Penicillium genus elucidates a diverse pangenome and 15 lateral gene transfer events.</title>
        <authorList>
            <person name="Petersen C."/>
            <person name="Sorensen T."/>
            <person name="Nielsen M.R."/>
            <person name="Sondergaard T.E."/>
            <person name="Sorensen J.L."/>
            <person name="Fitzpatrick D.A."/>
            <person name="Frisvad J.C."/>
            <person name="Nielsen K.L."/>
        </authorList>
    </citation>
    <scope>NUCLEOTIDE SEQUENCE [LARGE SCALE GENOMIC DNA]</scope>
    <source>
        <strain evidence="9 10">IBT 35679</strain>
    </source>
</reference>
<gene>
    <name evidence="9" type="ORF">N7494_003497</name>
</gene>
<keyword evidence="2 7" id="KW-0812">Transmembrane</keyword>
<dbReference type="GO" id="GO:0016020">
    <property type="term" value="C:membrane"/>
    <property type="evidence" value="ECO:0007669"/>
    <property type="project" value="UniProtKB-SubCell"/>
</dbReference>
<keyword evidence="10" id="KW-1185">Reference proteome</keyword>
<protein>
    <recommendedName>
        <fullName evidence="8">Rhodopsin domain-containing protein</fullName>
    </recommendedName>
</protein>
<evidence type="ECO:0000313" key="10">
    <source>
        <dbReference type="Proteomes" id="UP001220324"/>
    </source>
</evidence>